<dbReference type="InterPro" id="IPR027417">
    <property type="entry name" value="P-loop_NTPase"/>
</dbReference>
<keyword evidence="6" id="KW-0472">Membrane</keyword>
<keyword evidence="9" id="KW-1185">Reference proteome</keyword>
<gene>
    <name evidence="8" type="ORF">MKW98_019931</name>
</gene>
<keyword evidence="4" id="KW-0067">ATP-binding</keyword>
<evidence type="ECO:0000256" key="6">
    <source>
        <dbReference type="ARBA" id="ARBA00023136"/>
    </source>
</evidence>
<dbReference type="InterPro" id="IPR003439">
    <property type="entry name" value="ABC_transporter-like_ATP-bd"/>
</dbReference>
<keyword evidence="2" id="KW-0547">Nucleotide-binding</keyword>
<evidence type="ECO:0000256" key="4">
    <source>
        <dbReference type="ARBA" id="ARBA00022840"/>
    </source>
</evidence>
<dbReference type="EMBL" id="JAJJMB010015809">
    <property type="protein sequence ID" value="KAI3851932.1"/>
    <property type="molecule type" value="Genomic_DNA"/>
</dbReference>
<keyword evidence="1" id="KW-0813">Transport</keyword>
<keyword evidence="5" id="KW-1278">Translocase</keyword>
<name>A0AAD4S0S1_9MAGN</name>
<reference evidence="8" key="1">
    <citation type="submission" date="2022-04" db="EMBL/GenBank/DDBJ databases">
        <title>A functionally conserved STORR gene fusion in Papaver species that diverged 16.8 million years ago.</title>
        <authorList>
            <person name="Catania T."/>
        </authorList>
    </citation>
    <scope>NUCLEOTIDE SEQUENCE</scope>
    <source>
        <strain evidence="8">S-188037</strain>
    </source>
</reference>
<dbReference type="PANTHER" id="PTHR43499">
    <property type="entry name" value="ABC TRANSPORTER I FAMILY MEMBER 1"/>
    <property type="match status" value="1"/>
</dbReference>
<dbReference type="Gene3D" id="3.40.50.300">
    <property type="entry name" value="P-loop containing nucleotide triphosphate hydrolases"/>
    <property type="match status" value="1"/>
</dbReference>
<accession>A0AAD4S0S1</accession>
<dbReference type="AlphaFoldDB" id="A0AAD4S0S1"/>
<dbReference type="CDD" id="cd00267">
    <property type="entry name" value="ABC_ATPase"/>
    <property type="match status" value="1"/>
</dbReference>
<protein>
    <recommendedName>
        <fullName evidence="7">ABC transporter domain-containing protein</fullName>
    </recommendedName>
</protein>
<dbReference type="Proteomes" id="UP001202328">
    <property type="component" value="Unassembled WGS sequence"/>
</dbReference>
<evidence type="ECO:0000256" key="5">
    <source>
        <dbReference type="ARBA" id="ARBA00022967"/>
    </source>
</evidence>
<evidence type="ECO:0000259" key="7">
    <source>
        <dbReference type="Pfam" id="PF00005"/>
    </source>
</evidence>
<proteinExistence type="predicted"/>
<comment type="caution">
    <text evidence="8">The sequence shown here is derived from an EMBL/GenBank/DDBJ whole genome shotgun (WGS) entry which is preliminary data.</text>
</comment>
<sequence length="225" mass="24753">MVPVLCRPESLDTADIQVNPSYSSWRSSASVAVKIPKLLIIKEIGFVNSLRFNTRSPPVDDVLELKFYDGGALVLTGANSAGKSTFLRMLACFSRPSAGEILWNGHDITKEGVFEQYNYASSNSIGYPSEKLSKTNSMFLIMFNGLKSFKENLVKGKDSSLLARVVALDTPICLLDEPTVALDTEEEVGYFLSLAIFLLKMRFSGKVVETVGYQDLLGKNQCEEG</sequence>
<evidence type="ECO:0000256" key="2">
    <source>
        <dbReference type="ARBA" id="ARBA00022741"/>
    </source>
</evidence>
<dbReference type="InterPro" id="IPR005895">
    <property type="entry name" value="ABC_transptr_haem_export_CcmA"/>
</dbReference>
<dbReference type="GO" id="GO:0022857">
    <property type="term" value="F:transmembrane transporter activity"/>
    <property type="evidence" value="ECO:0007669"/>
    <property type="project" value="InterPro"/>
</dbReference>
<organism evidence="8 9">
    <name type="scientific">Papaver atlanticum</name>
    <dbReference type="NCBI Taxonomy" id="357466"/>
    <lineage>
        <taxon>Eukaryota</taxon>
        <taxon>Viridiplantae</taxon>
        <taxon>Streptophyta</taxon>
        <taxon>Embryophyta</taxon>
        <taxon>Tracheophyta</taxon>
        <taxon>Spermatophyta</taxon>
        <taxon>Magnoliopsida</taxon>
        <taxon>Ranunculales</taxon>
        <taxon>Papaveraceae</taxon>
        <taxon>Papaveroideae</taxon>
        <taxon>Papaver</taxon>
    </lineage>
</organism>
<dbReference type="SUPFAM" id="SSF52540">
    <property type="entry name" value="P-loop containing nucleoside triphosphate hydrolases"/>
    <property type="match status" value="1"/>
</dbReference>
<evidence type="ECO:0000256" key="3">
    <source>
        <dbReference type="ARBA" id="ARBA00022748"/>
    </source>
</evidence>
<dbReference type="GO" id="GO:0005524">
    <property type="term" value="F:ATP binding"/>
    <property type="evidence" value="ECO:0007669"/>
    <property type="project" value="UniProtKB-KW"/>
</dbReference>
<evidence type="ECO:0000256" key="1">
    <source>
        <dbReference type="ARBA" id="ARBA00022448"/>
    </source>
</evidence>
<evidence type="ECO:0000313" key="8">
    <source>
        <dbReference type="EMBL" id="KAI3851932.1"/>
    </source>
</evidence>
<dbReference type="PANTHER" id="PTHR43499:SF1">
    <property type="entry name" value="ABC TRANSPORTER I FAMILY MEMBER 1"/>
    <property type="match status" value="1"/>
</dbReference>
<evidence type="ECO:0000313" key="9">
    <source>
        <dbReference type="Proteomes" id="UP001202328"/>
    </source>
</evidence>
<dbReference type="GO" id="GO:0017004">
    <property type="term" value="P:cytochrome complex assembly"/>
    <property type="evidence" value="ECO:0007669"/>
    <property type="project" value="UniProtKB-KW"/>
</dbReference>
<dbReference type="GO" id="GO:0016887">
    <property type="term" value="F:ATP hydrolysis activity"/>
    <property type="evidence" value="ECO:0007669"/>
    <property type="project" value="InterPro"/>
</dbReference>
<keyword evidence="3" id="KW-0201">Cytochrome c-type biogenesis</keyword>
<feature type="domain" description="ABC transporter" evidence="7">
    <location>
        <begin position="63"/>
        <end position="179"/>
    </location>
</feature>
<dbReference type="Pfam" id="PF00005">
    <property type="entry name" value="ABC_tran"/>
    <property type="match status" value="1"/>
</dbReference>